<name>A0A6J4JHA8_9CHLR</name>
<dbReference type="AlphaFoldDB" id="A0A6J4JHA8"/>
<protein>
    <submittedName>
        <fullName evidence="2">Uncharacterized protein</fullName>
    </submittedName>
</protein>
<gene>
    <name evidence="2" type="ORF">AVDCRST_MAG77-4326</name>
</gene>
<dbReference type="EMBL" id="CADCTC010000204">
    <property type="protein sequence ID" value="CAA9280088.1"/>
    <property type="molecule type" value="Genomic_DNA"/>
</dbReference>
<feature type="region of interest" description="Disordered" evidence="1">
    <location>
        <begin position="32"/>
        <end position="56"/>
    </location>
</feature>
<evidence type="ECO:0000313" key="2">
    <source>
        <dbReference type="EMBL" id="CAA9280088.1"/>
    </source>
</evidence>
<sequence>MLRDAGIALDMFPPDLMAQVEELNRDFIRAFSAPAGPRRTPTTKAKSTISTESGKQ</sequence>
<evidence type="ECO:0000256" key="1">
    <source>
        <dbReference type="SAM" id="MobiDB-lite"/>
    </source>
</evidence>
<accession>A0A6J4JHA8</accession>
<organism evidence="2">
    <name type="scientific">uncultured Chloroflexota bacterium</name>
    <dbReference type="NCBI Taxonomy" id="166587"/>
    <lineage>
        <taxon>Bacteria</taxon>
        <taxon>Bacillati</taxon>
        <taxon>Chloroflexota</taxon>
        <taxon>environmental samples</taxon>
    </lineage>
</organism>
<reference evidence="2" key="1">
    <citation type="submission" date="2020-02" db="EMBL/GenBank/DDBJ databases">
        <authorList>
            <person name="Meier V. D."/>
        </authorList>
    </citation>
    <scope>NUCLEOTIDE SEQUENCE</scope>
    <source>
        <strain evidence="2">AVDCRST_MAG77</strain>
    </source>
</reference>
<feature type="compositionally biased region" description="Polar residues" evidence="1">
    <location>
        <begin position="40"/>
        <end position="56"/>
    </location>
</feature>
<proteinExistence type="predicted"/>